<dbReference type="EMBL" id="ABLOKC030000048">
    <property type="protein sequence ID" value="EML1474345.1"/>
    <property type="molecule type" value="Genomic_DNA"/>
</dbReference>
<dbReference type="RefSeq" id="WP_043082803.1">
    <property type="nucleotide sequence ID" value="NZ_CACVCI010000001.1"/>
</dbReference>
<dbReference type="EMBL" id="LDZF01000009">
    <property type="protein sequence ID" value="KMK13875.1"/>
    <property type="molecule type" value="Genomic_DNA"/>
</dbReference>
<dbReference type="InterPro" id="IPR047839">
    <property type="entry name" value="YoaK-like"/>
</dbReference>
<keyword evidence="1" id="KW-0812">Transmembrane</keyword>
<organism evidence="3 5">
    <name type="scientific">Pluralibacter gergoviae</name>
    <name type="common">Enterobacter gergoviae</name>
    <dbReference type="NCBI Taxonomy" id="61647"/>
    <lineage>
        <taxon>Bacteria</taxon>
        <taxon>Pseudomonadati</taxon>
        <taxon>Pseudomonadota</taxon>
        <taxon>Gammaproteobacteria</taxon>
        <taxon>Enterobacterales</taxon>
        <taxon>Enterobacteriaceae</taxon>
        <taxon>Pluralibacter</taxon>
    </lineage>
</organism>
<sequence length="32" mass="3400">MRIGIAFPILVFIVAVAFLAWFTIGGYATPGS</sequence>
<evidence type="ECO:0000256" key="1">
    <source>
        <dbReference type="SAM" id="Phobius"/>
    </source>
</evidence>
<proteinExistence type="predicted"/>
<dbReference type="NCBIfam" id="NF033821">
    <property type="entry name" value="YoaK"/>
    <property type="match status" value="1"/>
</dbReference>
<keyword evidence="5" id="KW-1185">Reference proteome</keyword>
<evidence type="ECO:0000313" key="5">
    <source>
        <dbReference type="Proteomes" id="UP000036196"/>
    </source>
</evidence>
<evidence type="ECO:0000313" key="3">
    <source>
        <dbReference type="EMBL" id="KMK13875.1"/>
    </source>
</evidence>
<protein>
    <submittedName>
        <fullName evidence="2 3">Membrane protein</fullName>
    </submittedName>
</protein>
<dbReference type="Proteomes" id="UP001236270">
    <property type="component" value="Unassembled WGS sequence"/>
</dbReference>
<reference evidence="4" key="2">
    <citation type="submission" date="2023-08" db="EMBL/GenBank/DDBJ databases">
        <title>WGS of pathogenic bacterial species, Los Angeles County Public Health Laboratories.</title>
        <authorList>
            <person name="Garrigues J.M."/>
            <person name="Green N.M."/>
        </authorList>
    </citation>
    <scope>NUCLEOTIDE SEQUENCE</scope>
    <source>
        <strain evidence="4">LACPHL-BACT-2023-00068</strain>
    </source>
</reference>
<dbReference type="Proteomes" id="UP000036196">
    <property type="component" value="Unassembled WGS sequence"/>
</dbReference>
<gene>
    <name evidence="3" type="ORF">ABW06_10485</name>
    <name evidence="2" type="ORF">QEG54_005179</name>
    <name evidence="4" type="ORF">RBJ30_07345</name>
</gene>
<reference evidence="3 5" key="1">
    <citation type="submission" date="2015-05" db="EMBL/GenBank/DDBJ databases">
        <title>Genome sequences of Pluralibacter gergoviae.</title>
        <authorList>
            <person name="Greninger A.L."/>
            <person name="Miller S."/>
        </authorList>
    </citation>
    <scope>NUCLEOTIDE SEQUENCE [LARGE SCALE GENOMIC DNA]</scope>
    <source>
        <strain evidence="3 5">JS81F13</strain>
    </source>
</reference>
<dbReference type="OrthoDB" id="6521812at2"/>
<keyword evidence="1" id="KW-0472">Membrane</keyword>
<dbReference type="EMBL" id="JAVDNV010000004">
    <property type="protein sequence ID" value="MDQ2308915.1"/>
    <property type="molecule type" value="Genomic_DNA"/>
</dbReference>
<accession>A0A089R1W1</accession>
<dbReference type="GeneID" id="61386735"/>
<dbReference type="eggNOG" id="ENOG502ZPHA">
    <property type="taxonomic scope" value="Bacteria"/>
</dbReference>
<keyword evidence="1" id="KW-1133">Transmembrane helix</keyword>
<feature type="transmembrane region" description="Helical" evidence="1">
    <location>
        <begin position="7"/>
        <end position="28"/>
    </location>
</feature>
<dbReference type="AlphaFoldDB" id="A0A089R1W1"/>
<dbReference type="PATRIC" id="fig|61647.14.peg.823"/>
<comment type="caution">
    <text evidence="3">The sequence shown here is derived from an EMBL/GenBank/DDBJ whole genome shotgun (WGS) entry which is preliminary data.</text>
</comment>
<evidence type="ECO:0000313" key="2">
    <source>
        <dbReference type="EMBL" id="EML1474345.1"/>
    </source>
</evidence>
<reference evidence="2" key="3">
    <citation type="submission" date="2024-02" db="EMBL/GenBank/DDBJ databases">
        <authorList>
            <consortium name="Clinical and Environmental Microbiology Branch: Whole genome sequencing antimicrobial resistance pathogens in the healthcare setting"/>
        </authorList>
    </citation>
    <scope>NUCLEOTIDE SEQUENCE</scope>
    <source>
        <strain evidence="2">2021DK-00143</strain>
    </source>
</reference>
<evidence type="ECO:0000313" key="4">
    <source>
        <dbReference type="EMBL" id="MDQ2308915.1"/>
    </source>
</evidence>
<name>A0A089R1W1_PLUGE</name>